<evidence type="ECO:0000313" key="1">
    <source>
        <dbReference type="EnsemblMetazoa" id="ACON010583-PA"/>
    </source>
</evidence>
<sequence>MTVGTTMFCVERVVTHFTRTPTRRNFIRGGVDQGSTDRIRILHVAMYIARPRDCAYLTTPRAPLIVV</sequence>
<name>A0A6E8W0V3_ANOCL</name>
<organism evidence="1 2">
    <name type="scientific">Anopheles coluzzii</name>
    <name type="common">African malaria mosquito</name>
    <dbReference type="NCBI Taxonomy" id="1518534"/>
    <lineage>
        <taxon>Eukaryota</taxon>
        <taxon>Metazoa</taxon>
        <taxon>Ecdysozoa</taxon>
        <taxon>Arthropoda</taxon>
        <taxon>Hexapoda</taxon>
        <taxon>Insecta</taxon>
        <taxon>Pterygota</taxon>
        <taxon>Neoptera</taxon>
        <taxon>Endopterygota</taxon>
        <taxon>Diptera</taxon>
        <taxon>Nematocera</taxon>
        <taxon>Culicoidea</taxon>
        <taxon>Culicidae</taxon>
        <taxon>Anophelinae</taxon>
        <taxon>Anopheles</taxon>
    </lineage>
</organism>
<accession>A0A6E8W0V3</accession>
<dbReference type="EnsemblMetazoa" id="ACON010583-RA">
    <property type="protein sequence ID" value="ACON010583-PA"/>
    <property type="gene ID" value="ACON010583"/>
</dbReference>
<reference evidence="1" key="2">
    <citation type="submission" date="2020-05" db="UniProtKB">
        <authorList>
            <consortium name="EnsemblMetazoa"/>
        </authorList>
    </citation>
    <scope>IDENTIFICATION</scope>
    <source>
        <strain evidence="1">Ngousso</strain>
    </source>
</reference>
<proteinExistence type="predicted"/>
<evidence type="ECO:0000313" key="2">
    <source>
        <dbReference type="Proteomes" id="UP001105220"/>
    </source>
</evidence>
<protein>
    <submittedName>
        <fullName evidence="1">Uncharacterized protein</fullName>
    </submittedName>
</protein>
<dbReference type="VEuPathDB" id="VectorBase:ACON010583"/>
<keyword evidence="2" id="KW-1185">Reference proteome</keyword>
<reference key="1">
    <citation type="journal article" date="2019" name="Genes (Basel)">
        <title>A High-Quality De novo Genome Assembly from a Single Mosquito Using PacBio Sequencing.</title>
        <authorList>
            <person name="Kingan S.B."/>
            <person name="Heaton H."/>
            <person name="Cudini J."/>
            <person name="Lambert C.C."/>
            <person name="Baybayan P."/>
            <person name="Galvin B.D."/>
            <person name="Durbin R."/>
            <person name="Korlach J."/>
            <person name="Lawniczak M.K.N."/>
        </authorList>
    </citation>
    <scope>NUCLEOTIDE SEQUENCE [LARGE SCALE GENOMIC DNA]</scope>
    <source>
        <strain>Mali-NIH</strain>
    </source>
</reference>
<dbReference type="Proteomes" id="UP001105220">
    <property type="component" value="Unplaced"/>
</dbReference>
<dbReference type="AlphaFoldDB" id="A0A6E8W0V3"/>